<evidence type="ECO:0000313" key="3">
    <source>
        <dbReference type="EMBL" id="KAF5311113.1"/>
    </source>
</evidence>
<evidence type="ECO:0000259" key="2">
    <source>
        <dbReference type="Pfam" id="PF05018"/>
    </source>
</evidence>
<dbReference type="OrthoDB" id="7486196at2759"/>
<protein>
    <recommendedName>
        <fullName evidence="2">CFA20 domain-containing protein</fullName>
    </recommendedName>
</protein>
<feature type="region of interest" description="Disordered" evidence="1">
    <location>
        <begin position="69"/>
        <end position="90"/>
    </location>
</feature>
<proteinExistence type="predicted"/>
<dbReference type="EMBL" id="JAACJJ010000057">
    <property type="protein sequence ID" value="KAF5311113.1"/>
    <property type="molecule type" value="Genomic_DNA"/>
</dbReference>
<comment type="caution">
    <text evidence="3">The sequence shown here is derived from an EMBL/GenBank/DDBJ whole genome shotgun (WGS) entry which is preliminary data.</text>
</comment>
<dbReference type="InterPro" id="IPR040441">
    <property type="entry name" value="CFA20/CFAP20DC"/>
</dbReference>
<keyword evidence="4" id="KW-1185">Reference proteome</keyword>
<feature type="compositionally biased region" description="Basic and acidic residues" evidence="1">
    <location>
        <begin position="79"/>
        <end position="90"/>
    </location>
</feature>
<evidence type="ECO:0000256" key="1">
    <source>
        <dbReference type="SAM" id="MobiDB-lite"/>
    </source>
</evidence>
<dbReference type="AlphaFoldDB" id="A0A8H5ET60"/>
<organism evidence="3 4">
    <name type="scientific">Psilocybe cf. subviscida</name>
    <dbReference type="NCBI Taxonomy" id="2480587"/>
    <lineage>
        <taxon>Eukaryota</taxon>
        <taxon>Fungi</taxon>
        <taxon>Dikarya</taxon>
        <taxon>Basidiomycota</taxon>
        <taxon>Agaricomycotina</taxon>
        <taxon>Agaricomycetes</taxon>
        <taxon>Agaricomycetidae</taxon>
        <taxon>Agaricales</taxon>
        <taxon>Agaricineae</taxon>
        <taxon>Strophariaceae</taxon>
        <taxon>Psilocybe</taxon>
    </lineage>
</organism>
<name>A0A8H5ET60_9AGAR</name>
<sequence>MLFSTAVQPSILSLFSSTGAGPLFLFDVASDTALQSDSFVHLLHDRLSLPAPPQPKSLLELPRITDRNDWADEDEGDDDRPKLTSRGRELDQTVLHIQSPTLRTTYIHCPPTPKNGPSDLSADVDVLGIKHPWIHLQVRDLGRDWAFEVGLVDHSGRAGVKRPQLITERRTPGSAPLLLLPLSFPARSPHTLTAWDTVAVNLPSLLPYFASPLLSRAQSQNGDRERPGEMSDDNFRPHPNPIVNVGASVADIPSGPYAHASFVRVYATCRLRRIWFTESGPSQKIPWEFELYAD</sequence>
<feature type="region of interest" description="Disordered" evidence="1">
    <location>
        <begin position="217"/>
        <end position="238"/>
    </location>
</feature>
<dbReference type="PANTHER" id="PTHR12458">
    <property type="entry name" value="ORF PROTEIN"/>
    <property type="match status" value="1"/>
</dbReference>
<feature type="compositionally biased region" description="Basic and acidic residues" evidence="1">
    <location>
        <begin position="222"/>
        <end position="236"/>
    </location>
</feature>
<feature type="domain" description="CFA20" evidence="2">
    <location>
        <begin position="89"/>
        <end position="155"/>
    </location>
</feature>
<dbReference type="InterPro" id="IPR007714">
    <property type="entry name" value="CFA20_dom"/>
</dbReference>
<dbReference type="Pfam" id="PF05018">
    <property type="entry name" value="CFA20_dom"/>
    <property type="match status" value="1"/>
</dbReference>
<dbReference type="Proteomes" id="UP000567179">
    <property type="component" value="Unassembled WGS sequence"/>
</dbReference>
<reference evidence="3 4" key="1">
    <citation type="journal article" date="2020" name="ISME J.">
        <title>Uncovering the hidden diversity of litter-decomposition mechanisms in mushroom-forming fungi.</title>
        <authorList>
            <person name="Floudas D."/>
            <person name="Bentzer J."/>
            <person name="Ahren D."/>
            <person name="Johansson T."/>
            <person name="Persson P."/>
            <person name="Tunlid A."/>
        </authorList>
    </citation>
    <scope>NUCLEOTIDE SEQUENCE [LARGE SCALE GENOMIC DNA]</scope>
    <source>
        <strain evidence="3 4">CBS 101986</strain>
    </source>
</reference>
<gene>
    <name evidence="3" type="ORF">D9619_007987</name>
</gene>
<evidence type="ECO:0000313" key="4">
    <source>
        <dbReference type="Proteomes" id="UP000567179"/>
    </source>
</evidence>
<accession>A0A8H5ET60</accession>